<evidence type="ECO:0000313" key="2">
    <source>
        <dbReference type="EMBL" id="NML41929.1"/>
    </source>
</evidence>
<proteinExistence type="predicted"/>
<organism evidence="2 3">
    <name type="scientific">Chitinophaga fulva</name>
    <dbReference type="NCBI Taxonomy" id="2728842"/>
    <lineage>
        <taxon>Bacteria</taxon>
        <taxon>Pseudomonadati</taxon>
        <taxon>Bacteroidota</taxon>
        <taxon>Chitinophagia</taxon>
        <taxon>Chitinophagales</taxon>
        <taxon>Chitinophagaceae</taxon>
        <taxon>Chitinophaga</taxon>
    </lineage>
</organism>
<evidence type="ECO:0000313" key="3">
    <source>
        <dbReference type="Proteomes" id="UP000583266"/>
    </source>
</evidence>
<accession>A0A848GX90</accession>
<dbReference type="AlphaFoldDB" id="A0A848GX90"/>
<dbReference type="InterPro" id="IPR025388">
    <property type="entry name" value="Alginate_export_dom"/>
</dbReference>
<reference evidence="2 3" key="1">
    <citation type="submission" date="2020-04" db="EMBL/GenBank/DDBJ databases">
        <title>Chitinophaga sp. G-6-1-13 sp. nov., isolated from soil.</title>
        <authorList>
            <person name="Dahal R.H."/>
            <person name="Chaudhary D.K."/>
        </authorList>
    </citation>
    <scope>NUCLEOTIDE SEQUENCE [LARGE SCALE GENOMIC DNA]</scope>
    <source>
        <strain evidence="2 3">G-6-1-13</strain>
    </source>
</reference>
<keyword evidence="3" id="KW-1185">Reference proteome</keyword>
<dbReference type="EMBL" id="JABBGC010000004">
    <property type="protein sequence ID" value="NML41929.1"/>
    <property type="molecule type" value="Genomic_DNA"/>
</dbReference>
<protein>
    <submittedName>
        <fullName evidence="2">Alginate export family protein</fullName>
    </submittedName>
</protein>
<gene>
    <name evidence="2" type="ORF">HHL17_32390</name>
</gene>
<comment type="caution">
    <text evidence="2">The sequence shown here is derived from an EMBL/GenBank/DDBJ whole genome shotgun (WGS) entry which is preliminary data.</text>
</comment>
<sequence>MLTTCCNTNPSVLNLFQLPSKRLSRFVRLAVLVITCLTSVSRTAGQNFKLMRFDEDYSGLKDSTRNFYRKIKYTSLSKDGNAYVSFGGAARMEYVDFNNEDWGRLGIGYNSFLLQRYDLHADLHLHERFRIFAQVRSAWESGRKNGPRAIDEDNLNIQNLFIDAAIIKNKAQQLTLRAGRQELDYGSGRLISVREGPNLRLYFDGAKLMYNTARWSIDGFVMMADTINTGAFDNKSSKAVNLWGLYSKINIPAFPNIDVYYIGIKRDRSLFEEGANKELRHTAGTRIWRYGSGFIYNLEAAYQFGSFGNGRINAWTASVEAGYLFENIPGKPAISLRNDYISGDRNKGDGHLQSFNPLYPKGGYFGFSPQIGPVNLIDLHPYATVNIGKKILAQADVVLNWRYSLQDGIYRPSGGFNLSGASSSERHIGTAYLASFVYSMNKFISLNCGFQYFKTGAFIRDVIATPRDGLFINTRVSVKF</sequence>
<evidence type="ECO:0000259" key="1">
    <source>
        <dbReference type="Pfam" id="PF13372"/>
    </source>
</evidence>
<dbReference type="Proteomes" id="UP000583266">
    <property type="component" value="Unassembled WGS sequence"/>
</dbReference>
<name>A0A848GX90_9BACT</name>
<feature type="domain" description="Alginate export" evidence="1">
    <location>
        <begin position="83"/>
        <end position="461"/>
    </location>
</feature>
<dbReference type="Pfam" id="PF13372">
    <property type="entry name" value="Alginate_exp"/>
    <property type="match status" value="1"/>
</dbReference>